<feature type="compositionally biased region" description="Pro residues" evidence="1">
    <location>
        <begin position="253"/>
        <end position="264"/>
    </location>
</feature>
<evidence type="ECO:0000313" key="3">
    <source>
        <dbReference type="EMBL" id="CAJ0578857.1"/>
    </source>
</evidence>
<proteinExistence type="predicted"/>
<accession>A0AA36D0N1</accession>
<feature type="non-terminal residue" evidence="3">
    <location>
        <position position="1"/>
    </location>
</feature>
<evidence type="ECO:0000256" key="1">
    <source>
        <dbReference type="SAM" id="MobiDB-lite"/>
    </source>
</evidence>
<feature type="compositionally biased region" description="Low complexity" evidence="1">
    <location>
        <begin position="160"/>
        <end position="173"/>
    </location>
</feature>
<organism evidence="3 4">
    <name type="scientific">Mesorhabditis spiculigera</name>
    <dbReference type="NCBI Taxonomy" id="96644"/>
    <lineage>
        <taxon>Eukaryota</taxon>
        <taxon>Metazoa</taxon>
        <taxon>Ecdysozoa</taxon>
        <taxon>Nematoda</taxon>
        <taxon>Chromadorea</taxon>
        <taxon>Rhabditida</taxon>
        <taxon>Rhabditina</taxon>
        <taxon>Rhabditomorpha</taxon>
        <taxon>Rhabditoidea</taxon>
        <taxon>Rhabditidae</taxon>
        <taxon>Mesorhabditinae</taxon>
        <taxon>Mesorhabditis</taxon>
    </lineage>
</organism>
<protein>
    <recommendedName>
        <fullName evidence="2">WH2 domain-containing protein</fullName>
    </recommendedName>
</protein>
<feature type="compositionally biased region" description="Polar residues" evidence="1">
    <location>
        <begin position="64"/>
        <end position="73"/>
    </location>
</feature>
<dbReference type="EMBL" id="CATQJA010002655">
    <property type="protein sequence ID" value="CAJ0578857.1"/>
    <property type="molecule type" value="Genomic_DNA"/>
</dbReference>
<dbReference type="Proteomes" id="UP001177023">
    <property type="component" value="Unassembled WGS sequence"/>
</dbReference>
<keyword evidence="4" id="KW-1185">Reference proteome</keyword>
<evidence type="ECO:0000313" key="4">
    <source>
        <dbReference type="Proteomes" id="UP001177023"/>
    </source>
</evidence>
<dbReference type="PROSITE" id="PS51082">
    <property type="entry name" value="WH2"/>
    <property type="match status" value="1"/>
</dbReference>
<feature type="compositionally biased region" description="Gly residues" evidence="1">
    <location>
        <begin position="84"/>
        <end position="101"/>
    </location>
</feature>
<feature type="compositionally biased region" description="Pro residues" evidence="1">
    <location>
        <begin position="1"/>
        <end position="22"/>
    </location>
</feature>
<feature type="compositionally biased region" description="Polar residues" evidence="1">
    <location>
        <begin position="267"/>
        <end position="277"/>
    </location>
</feature>
<feature type="compositionally biased region" description="Pro residues" evidence="1">
    <location>
        <begin position="234"/>
        <end position="244"/>
    </location>
</feature>
<dbReference type="GO" id="GO:0003779">
    <property type="term" value="F:actin binding"/>
    <property type="evidence" value="ECO:0007669"/>
    <property type="project" value="InterPro"/>
</dbReference>
<feature type="compositionally biased region" description="Low complexity" evidence="1">
    <location>
        <begin position="137"/>
        <end position="151"/>
    </location>
</feature>
<dbReference type="Pfam" id="PF02205">
    <property type="entry name" value="WH2"/>
    <property type="match status" value="1"/>
</dbReference>
<dbReference type="InterPro" id="IPR003124">
    <property type="entry name" value="WH2_dom"/>
</dbReference>
<reference evidence="3" key="1">
    <citation type="submission" date="2023-06" db="EMBL/GenBank/DDBJ databases">
        <authorList>
            <person name="Delattre M."/>
        </authorList>
    </citation>
    <scope>NUCLEOTIDE SEQUENCE</scope>
    <source>
        <strain evidence="3">AF72</strain>
    </source>
</reference>
<sequence length="351" mass="36833">MPAPPPPPPPPPPPMAPGPPKAAAPTKASSGDGRGALLSEIRGGARLKKTVTNDRSAPLVSGKGPSNSGNNAESGGRGPSPPGGSNGPSKGGPPMGLGGLFSNGMPSKPSEARQKRLEGTNTRPEFNAAPKPPPVAMAPVKPANNFNNAAAKFDVPRVPPQSSKPQPSASKALPTPPPPFKPTATEAPAGRPQFRTLRPTSNRETTPELMARSGSSEGLDKPPVARTNAYMRPQAPPPPPPPQPMQQKQKTSAPPPPPPIPAAAPPTFSSNAYQQRSDMVPPPPPRIASMPKQGFQTHTRPAVHETQYRPTMVKESNNGYQPHRVAHPLDRFKFQSFDALPPPPNRGNWRA</sequence>
<gene>
    <name evidence="3" type="ORF">MSPICULIGERA_LOCUS17097</name>
</gene>
<feature type="region of interest" description="Disordered" evidence="1">
    <location>
        <begin position="1"/>
        <end position="307"/>
    </location>
</feature>
<feature type="domain" description="WH2" evidence="2">
    <location>
        <begin position="33"/>
        <end position="50"/>
    </location>
</feature>
<name>A0AA36D0N1_9BILA</name>
<dbReference type="AlphaFoldDB" id="A0AA36D0N1"/>
<dbReference type="SMART" id="SM00246">
    <property type="entry name" value="WH2"/>
    <property type="match status" value="1"/>
</dbReference>
<evidence type="ECO:0000259" key="2">
    <source>
        <dbReference type="PROSITE" id="PS51082"/>
    </source>
</evidence>
<comment type="caution">
    <text evidence="3">The sequence shown here is derived from an EMBL/GenBank/DDBJ whole genome shotgun (WGS) entry which is preliminary data.</text>
</comment>